<gene>
    <name evidence="2" type="ORF">pdul_cds_704</name>
</gene>
<dbReference type="EMBL" id="KC977570">
    <property type="protein sequence ID" value="ATE82538.1"/>
    <property type="molecule type" value="Genomic_DNA"/>
</dbReference>
<evidence type="ECO:0000313" key="3">
    <source>
        <dbReference type="Proteomes" id="UP000201566"/>
    </source>
</evidence>
<evidence type="ECO:0008006" key="4">
    <source>
        <dbReference type="Google" id="ProtNLM"/>
    </source>
</evidence>
<protein>
    <recommendedName>
        <fullName evidence="4">Ankyrin repeat domain containing protein</fullName>
    </recommendedName>
</protein>
<feature type="region of interest" description="Disordered" evidence="1">
    <location>
        <begin position="542"/>
        <end position="579"/>
    </location>
</feature>
<evidence type="ECO:0000313" key="2">
    <source>
        <dbReference type="EMBL" id="ATE82538.1"/>
    </source>
</evidence>
<dbReference type="PANTHER" id="PTHR46586">
    <property type="entry name" value="ANKYRIN REPEAT-CONTAINING PROTEIN"/>
    <property type="match status" value="1"/>
</dbReference>
<dbReference type="KEGG" id="vg:34567880"/>
<organism evidence="2 3">
    <name type="scientific">Pandoravirus dulcis</name>
    <dbReference type="NCBI Taxonomy" id="1349409"/>
    <lineage>
        <taxon>Viruses</taxon>
        <taxon>Pandoravirus</taxon>
    </lineage>
</organism>
<name>A0A291AUE8_9VIRU</name>
<dbReference type="InterPro" id="IPR052050">
    <property type="entry name" value="SecEffector_AnkRepeat"/>
</dbReference>
<dbReference type="Proteomes" id="UP000201566">
    <property type="component" value="Segment"/>
</dbReference>
<dbReference type="RefSeq" id="YP_009430247.1">
    <property type="nucleotide sequence ID" value="NC_021858.1"/>
</dbReference>
<proteinExistence type="predicted"/>
<reference evidence="2 3" key="1">
    <citation type="journal article" date="2013" name="Science">
        <title>Pandoraviruses: amoeba viruses with genomes up to 2.5 Mb reaching that of parasitic eukaryotes.</title>
        <authorList>
            <person name="Philippe N."/>
            <person name="Legendre M."/>
            <person name="Doutre G."/>
            <person name="Coute Y."/>
            <person name="Poirot O."/>
            <person name="Lescot M."/>
            <person name="Arslan D."/>
            <person name="Seltzer V."/>
            <person name="Bertaux L."/>
            <person name="Bruley C."/>
            <person name="Garin J."/>
            <person name="Claverie J.M."/>
            <person name="Abergel C."/>
        </authorList>
    </citation>
    <scope>NUCLEOTIDE SEQUENCE [LARGE SCALE GENOMIC DNA]</scope>
    <source>
        <strain evidence="2">Melbourne</strain>
    </source>
</reference>
<accession>A0A291AUE8</accession>
<dbReference type="GeneID" id="34567880"/>
<dbReference type="PANTHER" id="PTHR46586:SF3">
    <property type="entry name" value="ANKYRIN REPEAT-CONTAINING PROTEIN"/>
    <property type="match status" value="1"/>
</dbReference>
<sequence length="579" mass="61083">MGMDGARPDCRALGLADMPPEIRLQIAEALDRPCDLVAAQMASALFWHASVERCAARWGAGRLRCLIEAGAPAAVVSAAIAHGRQAPSPDLIQSAVLHGDVRVLDVLCRALQPCSNVVPRGCLPWTTPARQLAVDTRRDQITRGCLTKAVCGAAKHGRFEALKYLTADDTPLGRRGQRAVNSRLLAVAAQTGHVPMVAHLHRLLAPDDSVPCRCKRHVGDAAWKAPTVGVALWMRDNRCSGYVDPNGHDISRAVSSGRVADVARMLAARAGLRASFVARGQAAAGATRPCAEMREIERGVAEAACKGDMAMMDLAVRSLCHRSTPILIGAARGGQTNLLAWATAAGAPCVAAFGTPTTPTMCAAATAAAMCDQPASLWWIARHFPDAITPSLVWTAAAKNAVDAMRALDNLIPRALVAWDSVLSEAMIAGSLAVVRLLVEERGVALSPLVVITSQAKDSAVTDYVCQRLAHDQLQLIVDAVGARPHCATGIIERLRDRVPTLCVAVAVANATHANIGFGAFDPGSINACACARCAATWTGSAPVPHEEEDRNDCGPSKGPAARDRPSLSAKKQRTDDPW</sequence>
<evidence type="ECO:0000256" key="1">
    <source>
        <dbReference type="SAM" id="MobiDB-lite"/>
    </source>
</evidence>